<comment type="caution">
    <text evidence="1">The sequence shown here is derived from an EMBL/GenBank/DDBJ whole genome shotgun (WGS) entry which is preliminary data.</text>
</comment>
<dbReference type="PIRSF" id="PIRSF034110">
    <property type="entry name" value="DUF1203"/>
    <property type="match status" value="1"/>
</dbReference>
<proteinExistence type="predicted"/>
<organism evidence="1 2">
    <name type="scientific">Arenimonas terrae</name>
    <dbReference type="NCBI Taxonomy" id="2546226"/>
    <lineage>
        <taxon>Bacteria</taxon>
        <taxon>Pseudomonadati</taxon>
        <taxon>Pseudomonadota</taxon>
        <taxon>Gammaproteobacteria</taxon>
        <taxon>Lysobacterales</taxon>
        <taxon>Lysobacteraceae</taxon>
        <taxon>Arenimonas</taxon>
    </lineage>
</organism>
<reference evidence="1 2" key="1">
    <citation type="submission" date="2019-03" db="EMBL/GenBank/DDBJ databases">
        <title>Arenimonas daejeonensis sp. nov., isolated from compost.</title>
        <authorList>
            <person name="Jeon C.O."/>
        </authorList>
    </citation>
    <scope>NUCLEOTIDE SEQUENCE [LARGE SCALE GENOMIC DNA]</scope>
    <source>
        <strain evidence="1 2">R29</strain>
    </source>
</reference>
<dbReference type="OrthoDB" id="5953307at2"/>
<gene>
    <name evidence="1" type="ORF">E1B00_12110</name>
</gene>
<dbReference type="EMBL" id="SMDR01000003">
    <property type="protein sequence ID" value="TNJ33050.1"/>
    <property type="molecule type" value="Genomic_DNA"/>
</dbReference>
<dbReference type="Proteomes" id="UP000305760">
    <property type="component" value="Unassembled WGS sequence"/>
</dbReference>
<accession>A0A5C4RPJ1</accession>
<dbReference type="InterPro" id="IPR009593">
    <property type="entry name" value="DUF1203"/>
</dbReference>
<dbReference type="Pfam" id="PF06718">
    <property type="entry name" value="DUF1203"/>
    <property type="match status" value="1"/>
</dbReference>
<name>A0A5C4RPJ1_9GAMM</name>
<sequence>MSFRITGLPADAFADLRGLDDAALAARGVRRVIADAFPGYPCRITLEDAQPGEPLLLLNWTHLDGDTPYRGNGPIFIRENALESFDAADVVPLQQRRRTLSVRAYDAAGFMRHGRVVEGEALAVQIAQLFDDDEVAFLHVHNAGRGCYAARVDRA</sequence>
<evidence type="ECO:0000313" key="1">
    <source>
        <dbReference type="EMBL" id="TNJ33050.1"/>
    </source>
</evidence>
<evidence type="ECO:0000313" key="2">
    <source>
        <dbReference type="Proteomes" id="UP000305760"/>
    </source>
</evidence>
<protein>
    <submittedName>
        <fullName evidence="1">DUF1203 domain-containing protein</fullName>
    </submittedName>
</protein>
<dbReference type="AlphaFoldDB" id="A0A5C4RPJ1"/>
<dbReference type="RefSeq" id="WP_139449156.1">
    <property type="nucleotide sequence ID" value="NZ_SMDR01000003.1"/>
</dbReference>
<keyword evidence="2" id="KW-1185">Reference proteome</keyword>